<keyword evidence="2" id="KW-0963">Cytoplasm</keyword>
<evidence type="ECO:0000256" key="6">
    <source>
        <dbReference type="ARBA" id="ARBA00038255"/>
    </source>
</evidence>
<comment type="similarity">
    <text evidence="6">Belongs to the WD repeat WDR6 family.</text>
</comment>
<keyword evidence="4" id="KW-0819">tRNA processing</keyword>
<name>A0A1I8BQ34_MELHA</name>
<dbReference type="SUPFAM" id="SSF50978">
    <property type="entry name" value="WD40 repeat-like"/>
    <property type="match status" value="1"/>
</dbReference>
<dbReference type="SMART" id="SM00320">
    <property type="entry name" value="WD40"/>
    <property type="match status" value="2"/>
</dbReference>
<evidence type="ECO:0000256" key="2">
    <source>
        <dbReference type="ARBA" id="ARBA00022490"/>
    </source>
</evidence>
<evidence type="ECO:0000256" key="4">
    <source>
        <dbReference type="ARBA" id="ARBA00022694"/>
    </source>
</evidence>
<accession>A0A1I8BQ34</accession>
<dbReference type="PANTHER" id="PTHR14344">
    <property type="entry name" value="WD REPEAT PROTEIN"/>
    <property type="match status" value="1"/>
</dbReference>
<dbReference type="InterPro" id="IPR036322">
    <property type="entry name" value="WD40_repeat_dom_sf"/>
</dbReference>
<proteinExistence type="inferred from homology"/>
<protein>
    <recommendedName>
        <fullName evidence="7">tRNA (34-2'-O)-methyltransferase regulator WDR6</fullName>
    </recommendedName>
</protein>
<dbReference type="Proteomes" id="UP000095281">
    <property type="component" value="Unplaced"/>
</dbReference>
<keyword evidence="5" id="KW-0677">Repeat</keyword>
<dbReference type="InterPro" id="IPR001680">
    <property type="entry name" value="WD40_rpt"/>
</dbReference>
<evidence type="ECO:0000256" key="1">
    <source>
        <dbReference type="ARBA" id="ARBA00004496"/>
    </source>
</evidence>
<dbReference type="AlphaFoldDB" id="A0A1I8BQ34"/>
<sequence>MSSSLFFGQRLCLEEFKEGKSKINSKGKIIFSGHGNTIEIYRFLHQKDCPSSFELLSTLNVFSSTKSSVQKIIFLENKALCCVGERECEILQLQEQKDENCLEFIVQQRFNLYYNDWLIGAKCVDGTGVVLHFATNSIKFIDLSNPSNIQTKCELSLKGRSVITCSLLDGDSWESLQIFAGTCFGPINQFWPAKNGEEILRTFEGNNGMSFAIRRHLNWLFSVGDDRSLRVWIIQGNGLQIFEKYGHGARPFALEIFEKHKTIFTGGVDEYLCIWRWTEDFNHKMLDLNLVKRIEFGSDSLGTIQCILPIFRNSINDFHLNLLISSRRGALVNIPLSDGHYSNKESKHIFEQVLNLNAFVVAEGKKSLHSLMLFALDEFRQLFVCQFSPASQKFPWTLNRLTSLSNKINSELLIDDKEFRPDLSIYSQKVQLLSVCSQNFLFILKVFPINKQIFDFSFVRFDGNFAQILWINSDSSIEDCCYLFALEYNGKATLFKCYSTGSCVIFNTFSMRPPTGRKSFPQSALLISSQKTKFSFELISFSKLNFEWPCEIIKNNGHSLIAGFQNSVPHSENITTLASLPLDGGENFFIVSGSLDRRIVCSSLNENKVFKINCSVQMHRSSVETICVLQENQNVTHNQEEGALAEPTYLILSGGGRSELFCCKLILNEENIPQFNLLFSAELKNENNIDDVRVLSVNWIFGKKFAVVLCSDATIRILHLNYLTKSINEFNRFQLSSLAMFCAMNLAKMIKGNDENYRYLFSVTSSGYLYIFKFLLTSNGTKIVKRV</sequence>
<evidence type="ECO:0000256" key="7">
    <source>
        <dbReference type="ARBA" id="ARBA00040154"/>
    </source>
</evidence>
<dbReference type="InterPro" id="IPR051973">
    <property type="entry name" value="tRNA_Anticodon_Mtase-Reg"/>
</dbReference>
<evidence type="ECO:0000256" key="5">
    <source>
        <dbReference type="ARBA" id="ARBA00022737"/>
    </source>
</evidence>
<dbReference type="PANTHER" id="PTHR14344:SF3">
    <property type="entry name" value="WD REPEAT-CONTAINING PROTEIN 6"/>
    <property type="match status" value="1"/>
</dbReference>
<dbReference type="GO" id="GO:0030488">
    <property type="term" value="P:tRNA methylation"/>
    <property type="evidence" value="ECO:0007669"/>
    <property type="project" value="TreeGrafter"/>
</dbReference>
<dbReference type="Gene3D" id="2.130.10.10">
    <property type="entry name" value="YVTN repeat-like/Quinoprotein amine dehydrogenase"/>
    <property type="match status" value="2"/>
</dbReference>
<evidence type="ECO:0000256" key="3">
    <source>
        <dbReference type="ARBA" id="ARBA00022574"/>
    </source>
</evidence>
<evidence type="ECO:0000313" key="8">
    <source>
        <dbReference type="Proteomes" id="UP000095281"/>
    </source>
</evidence>
<organism evidence="8 9">
    <name type="scientific">Meloidogyne hapla</name>
    <name type="common">Root-knot nematode worm</name>
    <dbReference type="NCBI Taxonomy" id="6305"/>
    <lineage>
        <taxon>Eukaryota</taxon>
        <taxon>Metazoa</taxon>
        <taxon>Ecdysozoa</taxon>
        <taxon>Nematoda</taxon>
        <taxon>Chromadorea</taxon>
        <taxon>Rhabditida</taxon>
        <taxon>Tylenchina</taxon>
        <taxon>Tylenchomorpha</taxon>
        <taxon>Tylenchoidea</taxon>
        <taxon>Meloidogynidae</taxon>
        <taxon>Meloidogyninae</taxon>
        <taxon>Meloidogyne</taxon>
    </lineage>
</organism>
<dbReference type="GO" id="GO:0005737">
    <property type="term" value="C:cytoplasm"/>
    <property type="evidence" value="ECO:0007669"/>
    <property type="project" value="UniProtKB-SubCell"/>
</dbReference>
<comment type="subcellular location">
    <subcellularLocation>
        <location evidence="1">Cytoplasm</location>
    </subcellularLocation>
</comment>
<keyword evidence="8" id="KW-1185">Reference proteome</keyword>
<keyword evidence="3" id="KW-0853">WD repeat</keyword>
<reference evidence="9" key="1">
    <citation type="submission" date="2016-11" db="UniProtKB">
        <authorList>
            <consortium name="WormBaseParasite"/>
        </authorList>
    </citation>
    <scope>IDENTIFICATION</scope>
</reference>
<evidence type="ECO:0000313" key="9">
    <source>
        <dbReference type="WBParaSite" id="MhA1_Contig438.frz3.gene32"/>
    </source>
</evidence>
<dbReference type="InterPro" id="IPR015943">
    <property type="entry name" value="WD40/YVTN_repeat-like_dom_sf"/>
</dbReference>
<dbReference type="WBParaSite" id="MhA1_Contig438.frz3.gene32">
    <property type="protein sequence ID" value="MhA1_Contig438.frz3.gene32"/>
    <property type="gene ID" value="MhA1_Contig438.frz3.gene32"/>
</dbReference>